<dbReference type="PANTHER" id="PTHR30294">
    <property type="entry name" value="MEMBRANE COMPONENT OF ABC TRANSPORTER YHHJ-RELATED"/>
    <property type="match status" value="1"/>
</dbReference>
<evidence type="ECO:0000256" key="3">
    <source>
        <dbReference type="ARBA" id="ARBA00022692"/>
    </source>
</evidence>
<evidence type="ECO:0000256" key="4">
    <source>
        <dbReference type="ARBA" id="ARBA00022989"/>
    </source>
</evidence>
<dbReference type="GO" id="GO:0005886">
    <property type="term" value="C:plasma membrane"/>
    <property type="evidence" value="ECO:0007669"/>
    <property type="project" value="UniProtKB-SubCell"/>
</dbReference>
<gene>
    <name evidence="8" type="ORF">GGQ55_002465</name>
</gene>
<comment type="caution">
    <text evidence="8">The sequence shown here is derived from an EMBL/GenBank/DDBJ whole genome shotgun (WGS) entry which is preliminary data.</text>
</comment>
<accession>A0A853CFH5</accession>
<feature type="transmembrane region" description="Helical" evidence="6">
    <location>
        <begin position="348"/>
        <end position="369"/>
    </location>
</feature>
<evidence type="ECO:0000259" key="7">
    <source>
        <dbReference type="Pfam" id="PF12698"/>
    </source>
</evidence>
<keyword evidence="2" id="KW-1003">Cell membrane</keyword>
<comment type="subcellular location">
    <subcellularLocation>
        <location evidence="1">Cell membrane</location>
        <topology evidence="1">Multi-pass membrane protein</topology>
    </subcellularLocation>
</comment>
<feature type="domain" description="ABC-2 type transporter transmembrane" evidence="7">
    <location>
        <begin position="29"/>
        <end position="365"/>
    </location>
</feature>
<evidence type="ECO:0000256" key="2">
    <source>
        <dbReference type="ARBA" id="ARBA00022475"/>
    </source>
</evidence>
<feature type="transmembrane region" description="Helical" evidence="6">
    <location>
        <begin position="172"/>
        <end position="195"/>
    </location>
</feature>
<dbReference type="EMBL" id="JACBZT010000001">
    <property type="protein sequence ID" value="NYJ06187.1"/>
    <property type="molecule type" value="Genomic_DNA"/>
</dbReference>
<dbReference type="RefSeq" id="WP_179717121.1">
    <property type="nucleotide sequence ID" value="NZ_JACBZT010000001.1"/>
</dbReference>
<dbReference type="Proteomes" id="UP000541969">
    <property type="component" value="Unassembled WGS sequence"/>
</dbReference>
<reference evidence="8 9" key="1">
    <citation type="submission" date="2020-07" db="EMBL/GenBank/DDBJ databases">
        <title>Sequencing the genomes of 1000 actinobacteria strains.</title>
        <authorList>
            <person name="Klenk H.-P."/>
        </authorList>
    </citation>
    <scope>NUCLEOTIDE SEQUENCE [LARGE SCALE GENOMIC DNA]</scope>
    <source>
        <strain evidence="8 9">DSM 104001</strain>
    </source>
</reference>
<evidence type="ECO:0000256" key="6">
    <source>
        <dbReference type="SAM" id="Phobius"/>
    </source>
</evidence>
<dbReference type="InterPro" id="IPR013525">
    <property type="entry name" value="ABC2_TM"/>
</dbReference>
<dbReference type="AlphaFoldDB" id="A0A853CFH5"/>
<dbReference type="PANTHER" id="PTHR30294:SF29">
    <property type="entry name" value="MULTIDRUG ABC TRANSPORTER PERMEASE YBHS-RELATED"/>
    <property type="match status" value="1"/>
</dbReference>
<dbReference type="InterPro" id="IPR051449">
    <property type="entry name" value="ABC-2_transporter_component"/>
</dbReference>
<proteinExistence type="predicted"/>
<dbReference type="Pfam" id="PF12698">
    <property type="entry name" value="ABC2_membrane_3"/>
    <property type="match status" value="1"/>
</dbReference>
<feature type="transmembrane region" description="Helical" evidence="6">
    <location>
        <begin position="296"/>
        <end position="316"/>
    </location>
</feature>
<keyword evidence="4 6" id="KW-1133">Transmembrane helix</keyword>
<feature type="transmembrane region" description="Helical" evidence="6">
    <location>
        <begin position="29"/>
        <end position="51"/>
    </location>
</feature>
<protein>
    <submittedName>
        <fullName evidence="8">ABC-2 type transport system permease protein</fullName>
    </submittedName>
</protein>
<keyword evidence="3 6" id="KW-0812">Transmembrane</keyword>
<evidence type="ECO:0000313" key="9">
    <source>
        <dbReference type="Proteomes" id="UP000541969"/>
    </source>
</evidence>
<sequence>MSEPKQLSSTSLIRLVAGREISTRLRDKNFLISTAVLLILIIGVMVFQVLVNSGSSSSTIGVVGSSRNVEQVLVAQGNLQGTDVEVRSLSSEAAARMAVDDGDVDAAVIDPEGSDPRLIVQKSGGSEERLVQGAVAALSTADQLQQANVALEPPPTVAVVPLEPGGEDRTQATVVAIVGVGLLYFLLILFGQFVAQGVVEEKSSRVVELLLATMKPWQLLAGKILGLGLLGLGQIVILGVVGTAGAIAFDVVDVPGQVIGTVVSVVLWFVIGYALYASIFAVAASLVSRQEDLGSVLTPTTILLVVGFVIAIQAAGDPTSTLATVTSFVPGLSPLVMPVRMAAGAAQWWEVVVAVALMLVAIGLIVRLGGRVYAGALLRTGGKIKMREALQAERA</sequence>
<name>A0A853CFH5_9ACTN</name>
<organism evidence="8 9">
    <name type="scientific">Petropleomorpha daqingensis</name>
    <dbReference type="NCBI Taxonomy" id="2026353"/>
    <lineage>
        <taxon>Bacteria</taxon>
        <taxon>Bacillati</taxon>
        <taxon>Actinomycetota</taxon>
        <taxon>Actinomycetes</taxon>
        <taxon>Geodermatophilales</taxon>
        <taxon>Geodermatophilaceae</taxon>
        <taxon>Petropleomorpha</taxon>
    </lineage>
</organism>
<keyword evidence="5 6" id="KW-0472">Membrane</keyword>
<evidence type="ECO:0000256" key="5">
    <source>
        <dbReference type="ARBA" id="ARBA00023136"/>
    </source>
</evidence>
<keyword evidence="9" id="KW-1185">Reference proteome</keyword>
<feature type="transmembrane region" description="Helical" evidence="6">
    <location>
        <begin position="224"/>
        <end position="249"/>
    </location>
</feature>
<evidence type="ECO:0000256" key="1">
    <source>
        <dbReference type="ARBA" id="ARBA00004651"/>
    </source>
</evidence>
<feature type="transmembrane region" description="Helical" evidence="6">
    <location>
        <begin position="261"/>
        <end position="284"/>
    </location>
</feature>
<dbReference type="GO" id="GO:0140359">
    <property type="term" value="F:ABC-type transporter activity"/>
    <property type="evidence" value="ECO:0007669"/>
    <property type="project" value="InterPro"/>
</dbReference>
<evidence type="ECO:0000313" key="8">
    <source>
        <dbReference type="EMBL" id="NYJ06187.1"/>
    </source>
</evidence>